<name>A0A1W6N4W5_9PROT</name>
<evidence type="ECO:0000313" key="2">
    <source>
        <dbReference type="EMBL" id="ARN84831.1"/>
    </source>
</evidence>
<dbReference type="SUPFAM" id="SSF89447">
    <property type="entry name" value="AbrB/MazE/MraZ-like"/>
    <property type="match status" value="1"/>
</dbReference>
<keyword evidence="3" id="KW-1185">Reference proteome</keyword>
<dbReference type="AlphaFoldDB" id="A0A1W6N4W5"/>
<dbReference type="InterPro" id="IPR037914">
    <property type="entry name" value="SpoVT-AbrB_sf"/>
</dbReference>
<evidence type="ECO:0000313" key="3">
    <source>
        <dbReference type="Proteomes" id="UP000237351"/>
    </source>
</evidence>
<dbReference type="InterPro" id="IPR007159">
    <property type="entry name" value="SpoVT-AbrB_dom"/>
</dbReference>
<dbReference type="Pfam" id="PF04014">
    <property type="entry name" value="MazE_antitoxin"/>
    <property type="match status" value="1"/>
</dbReference>
<reference evidence="2 3" key="1">
    <citation type="submission" date="2014-06" db="EMBL/GenBank/DDBJ databases">
        <title>The genome of the endonuclear symbiont Nucleicultrix amoebiphila.</title>
        <authorList>
            <person name="Schulz F."/>
            <person name="Horn M."/>
        </authorList>
    </citation>
    <scope>NUCLEOTIDE SEQUENCE [LARGE SCALE GENOMIC DNA]</scope>
    <source>
        <strain evidence="2 3">FS5</strain>
    </source>
</reference>
<accession>A0A1W6N4W5</accession>
<protein>
    <recommendedName>
        <fullName evidence="1">SpoVT-AbrB domain-containing protein</fullName>
    </recommendedName>
</protein>
<gene>
    <name evidence="2" type="ORF">GQ61_05485</name>
</gene>
<feature type="domain" description="SpoVT-AbrB" evidence="1">
    <location>
        <begin position="3"/>
        <end position="48"/>
    </location>
</feature>
<dbReference type="SMART" id="SM00966">
    <property type="entry name" value="SpoVT_AbrB"/>
    <property type="match status" value="1"/>
</dbReference>
<sequence>MYRKISRGFQITLPPEFRERHGLKIGDVIEMRDEGYSLSIHPALQTSSQNMATKLIELLKQSPADGVTEIPEERLLNVLGNEIETS</sequence>
<dbReference type="OrthoDB" id="5459182at2"/>
<organism evidence="2 3">
    <name type="scientific">Candidatus Nucleicultrix amoebiphila FS5</name>
    <dbReference type="NCBI Taxonomy" id="1414854"/>
    <lineage>
        <taxon>Bacteria</taxon>
        <taxon>Pseudomonadati</taxon>
        <taxon>Pseudomonadota</taxon>
        <taxon>Alphaproteobacteria</taxon>
        <taxon>Holosporales</taxon>
        <taxon>Candidatus Nucleicultricaceae</taxon>
        <taxon>Candidatus Nucleicultrix</taxon>
    </lineage>
</organism>
<dbReference type="KEGG" id="naf:GQ61_05485"/>
<evidence type="ECO:0000259" key="1">
    <source>
        <dbReference type="SMART" id="SM00966"/>
    </source>
</evidence>
<dbReference type="STRING" id="1414854.GQ61_05485"/>
<dbReference type="GO" id="GO:0003677">
    <property type="term" value="F:DNA binding"/>
    <property type="evidence" value="ECO:0007669"/>
    <property type="project" value="InterPro"/>
</dbReference>
<dbReference type="Proteomes" id="UP000237351">
    <property type="component" value="Chromosome"/>
</dbReference>
<proteinExistence type="predicted"/>
<dbReference type="Gene3D" id="2.10.260.10">
    <property type="match status" value="1"/>
</dbReference>
<dbReference type="RefSeq" id="WP_085784327.1">
    <property type="nucleotide sequence ID" value="NZ_CP008743.1"/>
</dbReference>
<dbReference type="EMBL" id="CP008743">
    <property type="protein sequence ID" value="ARN84831.1"/>
    <property type="molecule type" value="Genomic_DNA"/>
</dbReference>